<accession>A0A0S4LJ46</accession>
<gene>
    <name evidence="2" type="ORF">COMA2_250029</name>
</gene>
<protein>
    <submittedName>
        <fullName evidence="2">Uncharacterized protein</fullName>
    </submittedName>
</protein>
<dbReference type="EMBL" id="CZPZ01000018">
    <property type="protein sequence ID" value="CUS36685.1"/>
    <property type="molecule type" value="Genomic_DNA"/>
</dbReference>
<evidence type="ECO:0000313" key="2">
    <source>
        <dbReference type="EMBL" id="CUS36685.1"/>
    </source>
</evidence>
<feature type="compositionally biased region" description="Basic and acidic residues" evidence="1">
    <location>
        <begin position="56"/>
        <end position="67"/>
    </location>
</feature>
<dbReference type="AlphaFoldDB" id="A0A0S4LJ46"/>
<reference evidence="3" key="1">
    <citation type="submission" date="2015-10" db="EMBL/GenBank/DDBJ databases">
        <authorList>
            <person name="Luecker S."/>
            <person name="Luecker S."/>
        </authorList>
    </citation>
    <scope>NUCLEOTIDE SEQUENCE [LARGE SCALE GENOMIC DNA]</scope>
</reference>
<sequence length="67" mass="7320">MQVQERQPLFDSEQDAQAIGERLGGNKDCEGCKRVSDLDAGKMLDESRFKSGMKAPGDDAEHSTFAS</sequence>
<dbReference type="STRING" id="1742973.COMA2_250029"/>
<dbReference type="Proteomes" id="UP000198736">
    <property type="component" value="Unassembled WGS sequence"/>
</dbReference>
<keyword evidence="3" id="KW-1185">Reference proteome</keyword>
<organism evidence="2 3">
    <name type="scientific">Candidatus Nitrospira nitrificans</name>
    <dbReference type="NCBI Taxonomy" id="1742973"/>
    <lineage>
        <taxon>Bacteria</taxon>
        <taxon>Pseudomonadati</taxon>
        <taxon>Nitrospirota</taxon>
        <taxon>Nitrospiria</taxon>
        <taxon>Nitrospirales</taxon>
        <taxon>Nitrospiraceae</taxon>
        <taxon>Nitrospira</taxon>
    </lineage>
</organism>
<name>A0A0S4LJ46_9BACT</name>
<evidence type="ECO:0000313" key="3">
    <source>
        <dbReference type="Proteomes" id="UP000198736"/>
    </source>
</evidence>
<proteinExistence type="predicted"/>
<evidence type="ECO:0000256" key="1">
    <source>
        <dbReference type="SAM" id="MobiDB-lite"/>
    </source>
</evidence>
<feature type="region of interest" description="Disordered" evidence="1">
    <location>
        <begin position="48"/>
        <end position="67"/>
    </location>
</feature>